<dbReference type="PROSITE" id="PS50132">
    <property type="entry name" value="RGS"/>
    <property type="match status" value="1"/>
</dbReference>
<dbReference type="CDD" id="cd08718">
    <property type="entry name" value="RGS_RZ-like"/>
    <property type="match status" value="1"/>
</dbReference>
<reference evidence="3" key="1">
    <citation type="submission" date="2022-11" db="UniProtKB">
        <authorList>
            <consortium name="WormBaseParasite"/>
        </authorList>
    </citation>
    <scope>IDENTIFICATION</scope>
</reference>
<dbReference type="InterPro" id="IPR044926">
    <property type="entry name" value="RGS_subdomain_2"/>
</dbReference>
<evidence type="ECO:0000259" key="1">
    <source>
        <dbReference type="PROSITE" id="PS50132"/>
    </source>
</evidence>
<evidence type="ECO:0000313" key="3">
    <source>
        <dbReference type="WBParaSite" id="PSAMB.scaffold227size63887.g3467.t1"/>
    </source>
</evidence>
<dbReference type="InterPro" id="IPR016137">
    <property type="entry name" value="RGS"/>
</dbReference>
<protein>
    <submittedName>
        <fullName evidence="3">RGS domain-containing protein</fullName>
    </submittedName>
</protein>
<dbReference type="PANTHER" id="PTHR10845:SF192">
    <property type="entry name" value="DOUBLE HIT, ISOFORM B"/>
    <property type="match status" value="1"/>
</dbReference>
<dbReference type="Pfam" id="PF00615">
    <property type="entry name" value="RGS"/>
    <property type="match status" value="1"/>
</dbReference>
<dbReference type="SUPFAM" id="SSF48097">
    <property type="entry name" value="Regulator of G-protein signaling, RGS"/>
    <property type="match status" value="1"/>
</dbReference>
<dbReference type="Gene3D" id="1.10.167.10">
    <property type="entry name" value="Regulator of G-protein Signalling 4, domain 2"/>
    <property type="match status" value="1"/>
</dbReference>
<dbReference type="FunFam" id="1.10.167.10:FF:000001">
    <property type="entry name" value="Putative regulator of g-protein signaling 12"/>
    <property type="match status" value="1"/>
</dbReference>
<accession>A0A914VQV1</accession>
<organism evidence="2 3">
    <name type="scientific">Plectus sambesii</name>
    <dbReference type="NCBI Taxonomy" id="2011161"/>
    <lineage>
        <taxon>Eukaryota</taxon>
        <taxon>Metazoa</taxon>
        <taxon>Ecdysozoa</taxon>
        <taxon>Nematoda</taxon>
        <taxon>Chromadorea</taxon>
        <taxon>Plectida</taxon>
        <taxon>Plectina</taxon>
        <taxon>Plectoidea</taxon>
        <taxon>Plectidae</taxon>
        <taxon>Plectus</taxon>
    </lineage>
</organism>
<dbReference type="AlphaFoldDB" id="A0A914VQV1"/>
<dbReference type="SMART" id="SM00315">
    <property type="entry name" value="RGS"/>
    <property type="match status" value="1"/>
</dbReference>
<feature type="domain" description="RGS" evidence="1">
    <location>
        <begin position="248"/>
        <end position="364"/>
    </location>
</feature>
<keyword evidence="2" id="KW-1185">Reference proteome</keyword>
<evidence type="ECO:0000313" key="2">
    <source>
        <dbReference type="Proteomes" id="UP000887566"/>
    </source>
</evidence>
<dbReference type="PRINTS" id="PR01301">
    <property type="entry name" value="RGSPROTEIN"/>
</dbReference>
<dbReference type="WBParaSite" id="PSAMB.scaffold227size63887.g3467.t1">
    <property type="protein sequence ID" value="PSAMB.scaffold227size63887.g3467.t1"/>
    <property type="gene ID" value="PSAMB.scaffold227size63887.g3467"/>
</dbReference>
<dbReference type="InterPro" id="IPR024066">
    <property type="entry name" value="RGS_subdom1/3"/>
</dbReference>
<proteinExistence type="predicted"/>
<dbReference type="Gene3D" id="1.10.196.10">
    <property type="match status" value="1"/>
</dbReference>
<name>A0A914VQV1_9BILA</name>
<dbReference type="PANTHER" id="PTHR10845">
    <property type="entry name" value="REGULATOR OF G PROTEIN SIGNALING"/>
    <property type="match status" value="1"/>
</dbReference>
<dbReference type="InterPro" id="IPR036305">
    <property type="entry name" value="RGS_sf"/>
</dbReference>
<dbReference type="Proteomes" id="UP000887566">
    <property type="component" value="Unplaced"/>
</dbReference>
<sequence length="373" mass="42250">MRSDAGAGTSNCHSAAAFDHVHGEDEASPALPVTSAHKKRLPKACCLCWCCCCSFRYAVALAARRAPPPCLPCDAALLDVGTREGRQRVASVEGRLAVVVAGRREETRVTTAVLIDGWWGCDETRRERDPIDWLLARRWSALPARRIRISGWLRYSVAAVRVRLSARRYCDRHRPRTTAEPLLHLRSPPSPGRQNHAAVTMMKAEKKKCSRVGLTVHNNEANNPGQSSNVELVEEKPSFEEVTAWGTSFDRLMKHRSGQKFFAEFLKSEYSDENILFWQACEELKREKNPEKIEEKARIIYEDFISILSPKEVSLDSRVREIINNNMVHPSAHTFDEAQNQIFTLMHRDSYPRFVASALYKKIAASYGDLEEL</sequence>